<dbReference type="Proteomes" id="UP000192277">
    <property type="component" value="Unassembled WGS sequence"/>
</dbReference>
<dbReference type="EMBL" id="LWBO01000004">
    <property type="protein sequence ID" value="OQP52178.1"/>
    <property type="molecule type" value="Genomic_DNA"/>
</dbReference>
<feature type="domain" description="SnoaL-like" evidence="1">
    <location>
        <begin position="24"/>
        <end position="118"/>
    </location>
</feature>
<organism evidence="2 3">
    <name type="scientific">Niastella koreensis</name>
    <dbReference type="NCBI Taxonomy" id="354356"/>
    <lineage>
        <taxon>Bacteria</taxon>
        <taxon>Pseudomonadati</taxon>
        <taxon>Bacteroidota</taxon>
        <taxon>Chitinophagia</taxon>
        <taxon>Chitinophagales</taxon>
        <taxon>Chitinophagaceae</taxon>
        <taxon>Niastella</taxon>
    </lineage>
</organism>
<dbReference type="InterPro" id="IPR037401">
    <property type="entry name" value="SnoaL-like"/>
</dbReference>
<protein>
    <recommendedName>
        <fullName evidence="1">SnoaL-like domain-containing protein</fullName>
    </recommendedName>
</protein>
<evidence type="ECO:0000259" key="1">
    <source>
        <dbReference type="Pfam" id="PF12680"/>
    </source>
</evidence>
<dbReference type="InterPro" id="IPR032710">
    <property type="entry name" value="NTF2-like_dom_sf"/>
</dbReference>
<accession>A0ABX3P255</accession>
<dbReference type="SUPFAM" id="SSF54427">
    <property type="entry name" value="NTF2-like"/>
    <property type="match status" value="1"/>
</dbReference>
<proteinExistence type="predicted"/>
<dbReference type="Gene3D" id="3.10.450.50">
    <property type="match status" value="1"/>
</dbReference>
<gene>
    <name evidence="2" type="ORF">A4D02_23565</name>
</gene>
<reference evidence="2 3" key="1">
    <citation type="submission" date="2016-04" db="EMBL/GenBank/DDBJ databases">
        <authorList>
            <person name="Chen L."/>
            <person name="Zhuang W."/>
            <person name="Wang G."/>
        </authorList>
    </citation>
    <scope>NUCLEOTIDE SEQUENCE [LARGE SCALE GENOMIC DNA]</scope>
    <source>
        <strain evidence="3">GR20</strain>
    </source>
</reference>
<evidence type="ECO:0000313" key="2">
    <source>
        <dbReference type="EMBL" id="OQP52178.1"/>
    </source>
</evidence>
<sequence length="131" mass="15027">MKSTFFTEEPVTSALGVLSEKVLQRHLRSFDRNDLETLMMDYTDQSVLITHDATYAGINEIRAFFVGLMNHFPKGHSTFELVKRVIRDELIFIVWHGTTPSLEVSMGTDTFIIKDGKIHQQTFAGQMKFLN</sequence>
<dbReference type="Pfam" id="PF12680">
    <property type="entry name" value="SnoaL_2"/>
    <property type="match status" value="1"/>
</dbReference>
<dbReference type="RefSeq" id="WP_014220222.1">
    <property type="nucleotide sequence ID" value="NZ_LWBO01000004.1"/>
</dbReference>
<comment type="caution">
    <text evidence="2">The sequence shown here is derived from an EMBL/GenBank/DDBJ whole genome shotgun (WGS) entry which is preliminary data.</text>
</comment>
<name>A0ABX3P255_9BACT</name>
<evidence type="ECO:0000313" key="3">
    <source>
        <dbReference type="Proteomes" id="UP000192277"/>
    </source>
</evidence>
<keyword evidence="3" id="KW-1185">Reference proteome</keyword>